<gene>
    <name evidence="2" type="ORF">CEXT_105631</name>
</gene>
<evidence type="ECO:0000313" key="2">
    <source>
        <dbReference type="EMBL" id="GIY94125.1"/>
    </source>
</evidence>
<proteinExistence type="predicted"/>
<dbReference type="Proteomes" id="UP001054945">
    <property type="component" value="Unassembled WGS sequence"/>
</dbReference>
<reference evidence="2 3" key="1">
    <citation type="submission" date="2021-06" db="EMBL/GenBank/DDBJ databases">
        <title>Caerostris extrusa draft genome.</title>
        <authorList>
            <person name="Kono N."/>
            <person name="Arakawa K."/>
        </authorList>
    </citation>
    <scope>NUCLEOTIDE SEQUENCE [LARGE SCALE GENOMIC DNA]</scope>
</reference>
<feature type="region of interest" description="Disordered" evidence="1">
    <location>
        <begin position="1"/>
        <end position="66"/>
    </location>
</feature>
<keyword evidence="3" id="KW-1185">Reference proteome</keyword>
<evidence type="ECO:0000256" key="1">
    <source>
        <dbReference type="SAM" id="MobiDB-lite"/>
    </source>
</evidence>
<name>A0AAV4XJN0_CAEEX</name>
<accession>A0AAV4XJN0</accession>
<evidence type="ECO:0000313" key="3">
    <source>
        <dbReference type="Proteomes" id="UP001054945"/>
    </source>
</evidence>
<protein>
    <submittedName>
        <fullName evidence="2">Uncharacterized protein</fullName>
    </submittedName>
</protein>
<feature type="compositionally biased region" description="Polar residues" evidence="1">
    <location>
        <begin position="44"/>
        <end position="53"/>
    </location>
</feature>
<sequence>MGRAKLPPDEARRRRFESARRSRQKPEVKQKIREAELKRRKTRQQTYNDNSPSSKRRRLDNESFADVSPVLRPGTQFVNIESAIFKETVVGFGKGLTRVVQYVALSCVTSTAGLYMLDNYTPPPPPHEDNSHSSRTEAFNMTKHCTEI</sequence>
<organism evidence="2 3">
    <name type="scientific">Caerostris extrusa</name>
    <name type="common">Bark spider</name>
    <name type="synonym">Caerostris bankana</name>
    <dbReference type="NCBI Taxonomy" id="172846"/>
    <lineage>
        <taxon>Eukaryota</taxon>
        <taxon>Metazoa</taxon>
        <taxon>Ecdysozoa</taxon>
        <taxon>Arthropoda</taxon>
        <taxon>Chelicerata</taxon>
        <taxon>Arachnida</taxon>
        <taxon>Araneae</taxon>
        <taxon>Araneomorphae</taxon>
        <taxon>Entelegynae</taxon>
        <taxon>Araneoidea</taxon>
        <taxon>Araneidae</taxon>
        <taxon>Caerostris</taxon>
    </lineage>
</organism>
<dbReference type="AlphaFoldDB" id="A0AAV4XJN0"/>
<dbReference type="EMBL" id="BPLR01017747">
    <property type="protein sequence ID" value="GIY94125.1"/>
    <property type="molecule type" value="Genomic_DNA"/>
</dbReference>
<feature type="compositionally biased region" description="Basic and acidic residues" evidence="1">
    <location>
        <begin position="1"/>
        <end position="37"/>
    </location>
</feature>
<comment type="caution">
    <text evidence="2">The sequence shown here is derived from an EMBL/GenBank/DDBJ whole genome shotgun (WGS) entry which is preliminary data.</text>
</comment>